<dbReference type="GO" id="GO:0005634">
    <property type="term" value="C:nucleus"/>
    <property type="evidence" value="ECO:0007669"/>
    <property type="project" value="TreeGrafter"/>
</dbReference>
<evidence type="ECO:0000256" key="2">
    <source>
        <dbReference type="ARBA" id="ARBA00022722"/>
    </source>
</evidence>
<dbReference type="SUPFAM" id="SSF53098">
    <property type="entry name" value="Ribonuclease H-like"/>
    <property type="match status" value="1"/>
</dbReference>
<evidence type="ECO:0000256" key="3">
    <source>
        <dbReference type="ARBA" id="ARBA00022801"/>
    </source>
</evidence>
<comment type="caution">
    <text evidence="7">The sequence shown here is derived from an EMBL/GenBank/DDBJ whole genome shotgun (WGS) entry which is preliminary data.</text>
</comment>
<dbReference type="InterPro" id="IPR034922">
    <property type="entry name" value="REX1-like_exo"/>
</dbReference>
<name>A0A7C8LZW8_9PLEO</name>
<sequence>MWPSVPSFRPFGDIACPSGAQCELPYCLFSHNANKLERERPLGITTKASFAGGPDAKRLKLDDGAKEPSPQVTRVSRQMAPPPVIVGSIETSPPAYSHSLPQETSISRKISHSLPRSATKAISPPPKAAEVAVKAIPEPEVEVRLTPRKLAKEPAGFTTRLKFLKALHQYLSSLNHKISTATDIDVKAVHMSANQLNRMAVTEEENIAKEHGPVYENVLKQRLVQLKKMDPRDFAETMKAAAAKERGEEPERAAPKSVHTGLTAKEEVIVLEKLITGQAGLDKYGYVTKQHSAAELDEARKVVETNRSYEACARCNTRFQVFPDRREEDGALTTGGKCTAHWGRRVYPKKPARPTWSCCDNLVGSPGCTLYDTHVFKTGDTKRLSLILPFIQTPENQQVEPQTAVCFDCEMGYTTHGMELVRLTAAAWPTYKPLVDVLVRPLGHILDLNTRFSGVSLEQYLDAKPYDPSVEMSPTPVIPIVDSPQAARKLLLSCISPSTPLIGHALENDLNAVRIIHPKIVDTMMLYPHPQGLPRRLGLKDLSKRHLGINIQQAGSAGHDSFEDARAAGELARIRVAEKWSGMKKDGWEFRNGGVYPPLSTGTMPRAAPTAPTMIRTADTSVTVKPTLKRMREEDSESVGDEPPLKKRE</sequence>
<dbReference type="SMART" id="SM00479">
    <property type="entry name" value="EXOIII"/>
    <property type="match status" value="1"/>
</dbReference>
<dbReference type="GO" id="GO:0003676">
    <property type="term" value="F:nucleic acid binding"/>
    <property type="evidence" value="ECO:0007669"/>
    <property type="project" value="InterPro"/>
</dbReference>
<dbReference type="GO" id="GO:0004527">
    <property type="term" value="F:exonuclease activity"/>
    <property type="evidence" value="ECO:0007669"/>
    <property type="project" value="UniProtKB-KW"/>
</dbReference>
<gene>
    <name evidence="7" type="ORF">BDV95DRAFT_507826</name>
</gene>
<dbReference type="InterPro" id="IPR036397">
    <property type="entry name" value="RNaseH_sf"/>
</dbReference>
<keyword evidence="2" id="KW-0540">Nuclease</keyword>
<proteinExistence type="inferred from homology"/>
<organism evidence="7 8">
    <name type="scientific">Massariosphaeria phaeospora</name>
    <dbReference type="NCBI Taxonomy" id="100035"/>
    <lineage>
        <taxon>Eukaryota</taxon>
        <taxon>Fungi</taxon>
        <taxon>Dikarya</taxon>
        <taxon>Ascomycota</taxon>
        <taxon>Pezizomycotina</taxon>
        <taxon>Dothideomycetes</taxon>
        <taxon>Pleosporomycetidae</taxon>
        <taxon>Pleosporales</taxon>
        <taxon>Pleosporales incertae sedis</taxon>
        <taxon>Massariosphaeria</taxon>
    </lineage>
</organism>
<dbReference type="AlphaFoldDB" id="A0A7C8LZW8"/>
<dbReference type="Gene3D" id="3.30.420.10">
    <property type="entry name" value="Ribonuclease H-like superfamily/Ribonuclease H"/>
    <property type="match status" value="1"/>
</dbReference>
<dbReference type="InterPro" id="IPR013520">
    <property type="entry name" value="Ribonucl_H"/>
</dbReference>
<protein>
    <submittedName>
        <fullName evidence="7">RNA exonuclease 3</fullName>
    </submittedName>
</protein>
<dbReference type="PANTHER" id="PTHR12801:SF112">
    <property type="entry name" value="RNA EXONUCLEASE 3"/>
    <property type="match status" value="1"/>
</dbReference>
<evidence type="ECO:0000256" key="5">
    <source>
        <dbReference type="SAM" id="MobiDB-lite"/>
    </source>
</evidence>
<keyword evidence="8" id="KW-1185">Reference proteome</keyword>
<dbReference type="PANTHER" id="PTHR12801">
    <property type="entry name" value="RNA EXONUCLEASE REXO1 / RECO3 FAMILY MEMBER-RELATED"/>
    <property type="match status" value="1"/>
</dbReference>
<feature type="compositionally biased region" description="Basic and acidic residues" evidence="5">
    <location>
        <begin position="55"/>
        <end position="66"/>
    </location>
</feature>
<feature type="region of interest" description="Disordered" evidence="5">
    <location>
        <begin position="626"/>
        <end position="649"/>
    </location>
</feature>
<dbReference type="OrthoDB" id="3996471at2759"/>
<dbReference type="InterPro" id="IPR047021">
    <property type="entry name" value="REXO1/3/4-like"/>
</dbReference>
<keyword evidence="4 7" id="KW-0269">Exonuclease</keyword>
<dbReference type="InterPro" id="IPR012337">
    <property type="entry name" value="RNaseH-like_sf"/>
</dbReference>
<dbReference type="CDD" id="cd06145">
    <property type="entry name" value="REX1_like"/>
    <property type="match status" value="1"/>
</dbReference>
<evidence type="ECO:0000256" key="4">
    <source>
        <dbReference type="ARBA" id="ARBA00022839"/>
    </source>
</evidence>
<accession>A0A7C8LZW8</accession>
<dbReference type="Proteomes" id="UP000481861">
    <property type="component" value="Unassembled WGS sequence"/>
</dbReference>
<comment type="similarity">
    <text evidence="1">Belongs to the REXO1/REXO3 family.</text>
</comment>
<evidence type="ECO:0000313" key="7">
    <source>
        <dbReference type="EMBL" id="KAF2865120.1"/>
    </source>
</evidence>
<keyword evidence="3" id="KW-0378">Hydrolase</keyword>
<feature type="domain" description="Exonuclease" evidence="6">
    <location>
        <begin position="403"/>
        <end position="581"/>
    </location>
</feature>
<evidence type="ECO:0000256" key="1">
    <source>
        <dbReference type="ARBA" id="ARBA00006357"/>
    </source>
</evidence>
<evidence type="ECO:0000313" key="8">
    <source>
        <dbReference type="Proteomes" id="UP000481861"/>
    </source>
</evidence>
<reference evidence="7 8" key="1">
    <citation type="submission" date="2020-01" db="EMBL/GenBank/DDBJ databases">
        <authorList>
            <consortium name="DOE Joint Genome Institute"/>
            <person name="Haridas S."/>
            <person name="Albert R."/>
            <person name="Binder M."/>
            <person name="Bloem J."/>
            <person name="Labutti K."/>
            <person name="Salamov A."/>
            <person name="Andreopoulos B."/>
            <person name="Baker S.E."/>
            <person name="Barry K."/>
            <person name="Bills G."/>
            <person name="Bluhm B.H."/>
            <person name="Cannon C."/>
            <person name="Castanera R."/>
            <person name="Culley D.E."/>
            <person name="Daum C."/>
            <person name="Ezra D."/>
            <person name="Gonzalez J.B."/>
            <person name="Henrissat B."/>
            <person name="Kuo A."/>
            <person name="Liang C."/>
            <person name="Lipzen A."/>
            <person name="Lutzoni F."/>
            <person name="Magnuson J."/>
            <person name="Mondo S."/>
            <person name="Nolan M."/>
            <person name="Ohm R."/>
            <person name="Pangilinan J."/>
            <person name="Park H.-J.H."/>
            <person name="Ramirez L."/>
            <person name="Alfaro M."/>
            <person name="Sun H."/>
            <person name="Tritt A."/>
            <person name="Yoshinaga Y."/>
            <person name="Zwiers L.-H.L."/>
            <person name="Turgeon B.G."/>
            <person name="Goodwin S.B."/>
            <person name="Spatafora J.W."/>
            <person name="Crous P.W."/>
            <person name="Grigoriev I.V."/>
        </authorList>
    </citation>
    <scope>NUCLEOTIDE SEQUENCE [LARGE SCALE GENOMIC DNA]</scope>
    <source>
        <strain evidence="7 8">CBS 611.86</strain>
    </source>
</reference>
<feature type="region of interest" description="Disordered" evidence="5">
    <location>
        <begin position="49"/>
        <end position="77"/>
    </location>
</feature>
<evidence type="ECO:0000259" key="6">
    <source>
        <dbReference type="SMART" id="SM00479"/>
    </source>
</evidence>
<dbReference type="EMBL" id="JAADJZ010000036">
    <property type="protein sequence ID" value="KAF2865120.1"/>
    <property type="molecule type" value="Genomic_DNA"/>
</dbReference>